<proteinExistence type="predicted"/>
<evidence type="ECO:0000313" key="1">
    <source>
        <dbReference type="EMBL" id="ABM96867.1"/>
    </source>
</evidence>
<organism evidence="1 2">
    <name type="scientific">Methylibium petroleiphilum (strain ATCC BAA-1232 / LMG 22953 / PM1)</name>
    <dbReference type="NCBI Taxonomy" id="420662"/>
    <lineage>
        <taxon>Bacteria</taxon>
        <taxon>Pseudomonadati</taxon>
        <taxon>Pseudomonadota</taxon>
        <taxon>Betaproteobacteria</taxon>
        <taxon>Burkholderiales</taxon>
        <taxon>Sphaerotilaceae</taxon>
        <taxon>Methylibium</taxon>
    </lineage>
</organism>
<reference evidence="1 2" key="1">
    <citation type="journal article" date="2007" name="J. Bacteriol.">
        <title>Whole-genome analysis of the methyl tert-butyl ether-degrading beta-proteobacterium Methylibium petroleiphilum PM1.</title>
        <authorList>
            <person name="Kane S.R."/>
            <person name="Chakicherla A.Y."/>
            <person name="Chain P.S.G."/>
            <person name="Schmidt R."/>
            <person name="Shin M.W."/>
            <person name="Legler T.C."/>
            <person name="Scow K.M."/>
            <person name="Larimer F.W."/>
            <person name="Lucas S.M."/>
            <person name="Richardson P.M."/>
            <person name="Hristova K.R."/>
        </authorList>
    </citation>
    <scope>NUCLEOTIDE SEQUENCE [LARGE SCALE GENOMIC DNA]</scope>
    <source>
        <strain evidence="2">ATCC BAA-1232 / LMG 22953 / PM1</strain>
        <plasmid evidence="1 2">RPME01</plasmid>
    </source>
</reference>
<keyword evidence="2" id="KW-1185">Reference proteome</keyword>
<dbReference type="KEGG" id="mpt:Mpe_B0088"/>
<dbReference type="AlphaFoldDB" id="A2SMS8"/>
<keyword evidence="1" id="KW-0614">Plasmid</keyword>
<dbReference type="HOGENOM" id="CLU_086283_0_0_4"/>
<evidence type="ECO:0000313" key="2">
    <source>
        <dbReference type="Proteomes" id="UP000000366"/>
    </source>
</evidence>
<dbReference type="eggNOG" id="ENOG5033565">
    <property type="taxonomic scope" value="Bacteria"/>
</dbReference>
<dbReference type="EMBL" id="CP000556">
    <property type="protein sequence ID" value="ABM96867.1"/>
    <property type="molecule type" value="Genomic_DNA"/>
</dbReference>
<sequence length="234" mass="24997">MLPISVGTVHLDPAPPTFRQEKLMLTIAQQSHQSRDLAFTVVGFFPSGEGYSDTVLARDPEEAKIRVISDLRYSEEGGDLEVSCVLDAAGKVVEDSTADAFDMLVESDALEILITHLRETIPGPATSAADASEASEIDMLNTYLELFELVLSDAPHALDGLTIGADGYADEDLTLRFIDSMGADHEIIPAEALLHLARKSLQLGFGPAAAQIESLATRARSAVSLAVLEAICES</sequence>
<accession>A2SMS8</accession>
<protein>
    <submittedName>
        <fullName evidence="1">Uncharacterized protein</fullName>
    </submittedName>
</protein>
<name>A2SMS8_METPP</name>
<dbReference type="Proteomes" id="UP000000366">
    <property type="component" value="Plasmid RPME01"/>
</dbReference>
<gene>
    <name evidence="1" type="ordered locus">Mpe_B0088</name>
</gene>
<geneLocation type="plasmid" evidence="1 2">
    <name>RPME01</name>
</geneLocation>